<proteinExistence type="inferred from homology"/>
<feature type="domain" description="Peptidase S8/S53" evidence="9">
    <location>
        <begin position="137"/>
        <end position="325"/>
    </location>
</feature>
<feature type="domain" description="Subtilisin-like protease fibronectin type-III" evidence="11">
    <location>
        <begin position="527"/>
        <end position="628"/>
    </location>
</feature>
<evidence type="ECO:0000256" key="2">
    <source>
        <dbReference type="ARBA" id="ARBA00022670"/>
    </source>
</evidence>
<dbReference type="GO" id="GO:0006508">
    <property type="term" value="P:proteolysis"/>
    <property type="evidence" value="ECO:0007669"/>
    <property type="project" value="UniProtKB-KW"/>
</dbReference>
<evidence type="ECO:0000256" key="4">
    <source>
        <dbReference type="ARBA" id="ARBA00022801"/>
    </source>
</evidence>
<keyword evidence="6" id="KW-0325">Glycoprotein</keyword>
<evidence type="ECO:0000256" key="1">
    <source>
        <dbReference type="ARBA" id="ARBA00011073"/>
    </source>
</evidence>
<comment type="similarity">
    <text evidence="1 7">Belongs to the peptidase S8 family.</text>
</comment>
<keyword evidence="4" id="KW-0378">Hydrolase</keyword>
<reference evidence="12 13" key="1">
    <citation type="submission" date="2020-09" db="EMBL/GenBank/DDBJ databases">
        <authorList>
            <person name="Ashkenazy H."/>
        </authorList>
    </citation>
    <scope>NUCLEOTIDE SEQUENCE [LARGE SCALE GENOMIC DNA]</scope>
    <source>
        <strain evidence="13">cv. Cdm-0</strain>
    </source>
</reference>
<dbReference type="EMBL" id="LR881470">
    <property type="protein sequence ID" value="CAD5335312.1"/>
    <property type="molecule type" value="Genomic_DNA"/>
</dbReference>
<dbReference type="PANTHER" id="PTHR10795">
    <property type="entry name" value="PROPROTEIN CONVERTASE SUBTILISIN/KEXIN"/>
    <property type="match status" value="1"/>
</dbReference>
<gene>
    <name evidence="12" type="ORF">AT9943_LOCUS22573</name>
</gene>
<evidence type="ECO:0000256" key="5">
    <source>
        <dbReference type="ARBA" id="ARBA00022825"/>
    </source>
</evidence>
<dbReference type="PROSITE" id="PS51892">
    <property type="entry name" value="SUBTILASE"/>
    <property type="match status" value="1"/>
</dbReference>
<dbReference type="InterPro" id="IPR036852">
    <property type="entry name" value="Peptidase_S8/S53_dom_sf"/>
</dbReference>
<dbReference type="FunFam" id="3.30.70.80:FF:000002">
    <property type="entry name" value="Subtilisin-like protease SBT5.3"/>
    <property type="match status" value="1"/>
</dbReference>
<dbReference type="Gene3D" id="2.60.40.2310">
    <property type="match status" value="1"/>
</dbReference>
<dbReference type="Gene3D" id="3.40.50.200">
    <property type="entry name" value="Peptidase S8/S53 domain"/>
    <property type="match status" value="1"/>
</dbReference>
<dbReference type="AlphaFoldDB" id="A0A7G2FLA9"/>
<evidence type="ECO:0000259" key="10">
    <source>
        <dbReference type="Pfam" id="PF05922"/>
    </source>
</evidence>
<evidence type="ECO:0000259" key="11">
    <source>
        <dbReference type="Pfam" id="PF17766"/>
    </source>
</evidence>
<dbReference type="InterPro" id="IPR045051">
    <property type="entry name" value="SBT"/>
</dbReference>
<keyword evidence="5" id="KW-0720">Serine protease</keyword>
<keyword evidence="3 8" id="KW-0732">Signal</keyword>
<comment type="caution">
    <text evidence="7">Lacks conserved residue(s) required for the propagation of feature annotation.</text>
</comment>
<dbReference type="InterPro" id="IPR034197">
    <property type="entry name" value="Peptidases_S8_3"/>
</dbReference>
<protein>
    <submittedName>
        <fullName evidence="12">(thale cress) hypothetical protein</fullName>
    </submittedName>
</protein>
<keyword evidence="2" id="KW-0645">Protease</keyword>
<dbReference type="InterPro" id="IPR037045">
    <property type="entry name" value="S8pro/Inhibitor_I9_sf"/>
</dbReference>
<name>A0A7G2FLA9_ARATH</name>
<dbReference type="InterPro" id="IPR041469">
    <property type="entry name" value="Subtilisin-like_FN3"/>
</dbReference>
<evidence type="ECO:0000256" key="6">
    <source>
        <dbReference type="ARBA" id="ARBA00023180"/>
    </source>
</evidence>
<dbReference type="Pfam" id="PF00082">
    <property type="entry name" value="Peptidase_S8"/>
    <property type="match status" value="1"/>
</dbReference>
<dbReference type="SUPFAM" id="SSF52743">
    <property type="entry name" value="Subtilisin-like"/>
    <property type="match status" value="1"/>
</dbReference>
<feature type="signal peptide" evidence="8">
    <location>
        <begin position="1"/>
        <end position="25"/>
    </location>
</feature>
<evidence type="ECO:0000256" key="8">
    <source>
        <dbReference type="SAM" id="SignalP"/>
    </source>
</evidence>
<evidence type="ECO:0000313" key="13">
    <source>
        <dbReference type="Proteomes" id="UP000516314"/>
    </source>
</evidence>
<dbReference type="Pfam" id="PF17766">
    <property type="entry name" value="fn3_6"/>
    <property type="match status" value="1"/>
</dbReference>
<dbReference type="CDD" id="cd02120">
    <property type="entry name" value="PA_subtilisin_like"/>
    <property type="match status" value="1"/>
</dbReference>
<dbReference type="Pfam" id="PF05922">
    <property type="entry name" value="Inhibitor_I9"/>
    <property type="match status" value="1"/>
</dbReference>
<sequence>MAKRGAFSSFHSFLIVLLFLNSVLAVTHGHQDKQVYIVYMGSLPSRADYTPMSHHMNILQEVARESSIEGRLVRSYKRSFNGFVARLTESERERVADMEGVVSVFPNKKLKLQTTASWDFMGLKEGKGTKRNPSVESDTIIGVFDGGIWPESESFSDKGFGPPPKKWKGICAGGKNFTCNNKLIGARHYSPGDARDSTGHGTHTASIAAGNAVANTSFFGIGNGTVRGAVPASRIAVYRVCAGECRDDAILSAFDDAISDGVDIITISIGDINVYPFEKDPIAIGAFHAMSKGILTVNAAGNTGPDTASITSLAPWLLTVAASTANREFVSKVVLGDGKTLVGKSVNGFDLKGKKFPLVYGKSAALSLSQAKCAEDCTPECLDASLVKGKILVCNRFLPYVAYTKRAVAAIFEDGSDWAQINGLPVSGLQKDDFESVLSYFKSEKSPEAAVLKTWSMNASQSGYASTEFAYGAGHVDPIAATNPGLVYEITKTDYFAFLCGMNYNKTTVKLISGEAVTCSEKISPRNLNYPSMSAKLSGSNISFIVTFNRTVTNVGTPNSTYKSKVVLNHGSKLNVKVSPSVLSMKSMNEKQSFTVTVSASELHSELPSSANLIWSDGTHNVRSPIVVYTGDFSQPSSS</sequence>
<dbReference type="GO" id="GO:0004252">
    <property type="term" value="F:serine-type endopeptidase activity"/>
    <property type="evidence" value="ECO:0007669"/>
    <property type="project" value="InterPro"/>
</dbReference>
<dbReference type="InterPro" id="IPR000209">
    <property type="entry name" value="Peptidase_S8/S53_dom"/>
</dbReference>
<dbReference type="InterPro" id="IPR010259">
    <property type="entry name" value="S8pro/Inhibitor_I9"/>
</dbReference>
<evidence type="ECO:0000256" key="3">
    <source>
        <dbReference type="ARBA" id="ARBA00022729"/>
    </source>
</evidence>
<feature type="domain" description="Inhibitor I9" evidence="10">
    <location>
        <begin position="35"/>
        <end position="113"/>
    </location>
</feature>
<evidence type="ECO:0000256" key="7">
    <source>
        <dbReference type="PROSITE-ProRule" id="PRU01240"/>
    </source>
</evidence>
<evidence type="ECO:0000259" key="9">
    <source>
        <dbReference type="Pfam" id="PF00082"/>
    </source>
</evidence>
<feature type="chain" id="PRO_5028869536" evidence="8">
    <location>
        <begin position="26"/>
        <end position="639"/>
    </location>
</feature>
<dbReference type="Gene3D" id="3.30.70.80">
    <property type="entry name" value="Peptidase S8 propeptide/proteinase inhibitor I9"/>
    <property type="match status" value="1"/>
</dbReference>
<evidence type="ECO:0000313" key="12">
    <source>
        <dbReference type="EMBL" id="CAD5335312.1"/>
    </source>
</evidence>
<accession>A0A7G2FLA9</accession>
<dbReference type="CDD" id="cd04852">
    <property type="entry name" value="Peptidases_S8_3"/>
    <property type="match status" value="1"/>
</dbReference>
<dbReference type="Proteomes" id="UP000516314">
    <property type="component" value="Chromosome 5"/>
</dbReference>
<organism evidence="12 13">
    <name type="scientific">Arabidopsis thaliana</name>
    <name type="common">Mouse-ear cress</name>
    <dbReference type="NCBI Taxonomy" id="3702"/>
    <lineage>
        <taxon>Eukaryota</taxon>
        <taxon>Viridiplantae</taxon>
        <taxon>Streptophyta</taxon>
        <taxon>Embryophyta</taxon>
        <taxon>Tracheophyta</taxon>
        <taxon>Spermatophyta</taxon>
        <taxon>Magnoliopsida</taxon>
        <taxon>eudicotyledons</taxon>
        <taxon>Gunneridae</taxon>
        <taxon>Pentapetalae</taxon>
        <taxon>rosids</taxon>
        <taxon>malvids</taxon>
        <taxon>Brassicales</taxon>
        <taxon>Brassicaceae</taxon>
        <taxon>Camelineae</taxon>
        <taxon>Arabidopsis</taxon>
    </lineage>
</organism>